<evidence type="ECO:0000313" key="7">
    <source>
        <dbReference type="EMBL" id="NOV48275.1"/>
    </source>
</evidence>
<dbReference type="Pfam" id="PF00293">
    <property type="entry name" value="NUDIX"/>
    <property type="match status" value="1"/>
</dbReference>
<dbReference type="PANTHER" id="PTHR21340">
    <property type="entry name" value="DIADENOSINE 5,5-P1,P4-TETRAPHOSPHATE PYROPHOSPHOHYDROLASE MUTT"/>
    <property type="match status" value="1"/>
</dbReference>
<name>A0A6M2DPM5_XENCH</name>
<dbReference type="PANTHER" id="PTHR21340:SF0">
    <property type="entry name" value="BIS(5'-NUCLEOSYL)-TETRAPHOSPHATASE [ASYMMETRICAL]"/>
    <property type="match status" value="1"/>
</dbReference>
<dbReference type="InterPro" id="IPR003565">
    <property type="entry name" value="Tetra_PHTase"/>
</dbReference>
<dbReference type="Gene3D" id="3.90.79.10">
    <property type="entry name" value="Nucleoside Triphosphate Pyrophosphohydrolase"/>
    <property type="match status" value="1"/>
</dbReference>
<feature type="domain" description="Nudix hydrolase" evidence="6">
    <location>
        <begin position="1"/>
        <end position="153"/>
    </location>
</feature>
<proteinExistence type="inferred from homology"/>
<evidence type="ECO:0000256" key="3">
    <source>
        <dbReference type="ARBA" id="ARBA00022741"/>
    </source>
</evidence>
<dbReference type="GO" id="GO:0000166">
    <property type="term" value="F:nucleotide binding"/>
    <property type="evidence" value="ECO:0007669"/>
    <property type="project" value="UniProtKB-KW"/>
</dbReference>
<evidence type="ECO:0000256" key="5">
    <source>
        <dbReference type="ARBA" id="ARBA00032644"/>
    </source>
</evidence>
<keyword evidence="4 7" id="KW-0378">Hydrolase</keyword>
<reference evidence="7" key="1">
    <citation type="submission" date="2020-03" db="EMBL/GenBank/DDBJ databases">
        <title>Transcriptomic Profiling of the Digestive Tract of the Rat Flea, Xenopsylla cheopis, Following Blood Feeding and Infection with Yersinia pestis.</title>
        <authorList>
            <person name="Bland D.M."/>
            <person name="Martens C.A."/>
            <person name="Virtaneva K."/>
            <person name="Kanakabandi K."/>
            <person name="Long D."/>
            <person name="Rosenke R."/>
            <person name="Saturday G.A."/>
            <person name="Hoyt F.H."/>
            <person name="Bruno D.P."/>
            <person name="Ribeiro J.M.C."/>
            <person name="Hinnebusch J."/>
        </authorList>
    </citation>
    <scope>NUCLEOTIDE SEQUENCE</scope>
</reference>
<organism evidence="7">
    <name type="scientific">Xenopsylla cheopis</name>
    <name type="common">Oriental rat flea</name>
    <name type="synonym">Pulex cheopis</name>
    <dbReference type="NCBI Taxonomy" id="163159"/>
    <lineage>
        <taxon>Eukaryota</taxon>
        <taxon>Metazoa</taxon>
        <taxon>Ecdysozoa</taxon>
        <taxon>Arthropoda</taxon>
        <taxon>Hexapoda</taxon>
        <taxon>Insecta</taxon>
        <taxon>Pterygota</taxon>
        <taxon>Neoptera</taxon>
        <taxon>Endopterygota</taxon>
        <taxon>Siphonaptera</taxon>
        <taxon>Pulicidae</taxon>
        <taxon>Xenopsyllinae</taxon>
        <taxon>Xenopsylla</taxon>
    </lineage>
</organism>
<evidence type="ECO:0000256" key="1">
    <source>
        <dbReference type="ARBA" id="ARBA00005582"/>
    </source>
</evidence>
<evidence type="ECO:0000259" key="6">
    <source>
        <dbReference type="PROSITE" id="PS51462"/>
    </source>
</evidence>
<accession>A0A6M2DPM5</accession>
<dbReference type="InterPro" id="IPR000086">
    <property type="entry name" value="NUDIX_hydrolase_dom"/>
</dbReference>
<dbReference type="GO" id="GO:0006167">
    <property type="term" value="P:AMP biosynthetic process"/>
    <property type="evidence" value="ECO:0007669"/>
    <property type="project" value="TreeGrafter"/>
</dbReference>
<evidence type="ECO:0000256" key="2">
    <source>
        <dbReference type="ARBA" id="ARBA00018911"/>
    </source>
</evidence>
<dbReference type="InterPro" id="IPR015797">
    <property type="entry name" value="NUDIX_hydrolase-like_dom_sf"/>
</dbReference>
<protein>
    <recommendedName>
        <fullName evidence="2">Bis(5'-nucleosyl)-tetraphosphatase [asymmetrical]</fullName>
    </recommendedName>
    <alternativeName>
        <fullName evidence="5">Diadenosine 5',5'''-P1,P4-tetraphosphate asymmetrical hydrolase</fullName>
    </alternativeName>
</protein>
<dbReference type="InterPro" id="IPR051325">
    <property type="entry name" value="Nudix_hydrolase_domain"/>
</dbReference>
<dbReference type="GO" id="GO:0006754">
    <property type="term" value="P:ATP biosynthetic process"/>
    <property type="evidence" value="ECO:0007669"/>
    <property type="project" value="TreeGrafter"/>
</dbReference>
<dbReference type="CDD" id="cd03428">
    <property type="entry name" value="NUDIX_Ap4A_Nudt2"/>
    <property type="match status" value="1"/>
</dbReference>
<sequence length="160" mass="19005">MVVKAAGFVIFRRIHNTIEYLLLQASYANFHWSPPKGMTFVLEYKIKQQNFKIKFIGHIDNNENEYDSAFRETLEETGLSKEDYRVYNDCTRTLSYEAQGKPKTVVYWLAELLEIQKKITLSNEHQAYKWLELHEATELVEYSNMKELLEYCSAYIKKIK</sequence>
<dbReference type="EMBL" id="GIIL01004549">
    <property type="protein sequence ID" value="NOV48275.1"/>
    <property type="molecule type" value="Transcribed_RNA"/>
</dbReference>
<dbReference type="PROSITE" id="PS51462">
    <property type="entry name" value="NUDIX"/>
    <property type="match status" value="1"/>
</dbReference>
<dbReference type="AlphaFoldDB" id="A0A6M2DPM5"/>
<dbReference type="SUPFAM" id="SSF55811">
    <property type="entry name" value="Nudix"/>
    <property type="match status" value="1"/>
</dbReference>
<evidence type="ECO:0000256" key="4">
    <source>
        <dbReference type="ARBA" id="ARBA00022801"/>
    </source>
</evidence>
<comment type="similarity">
    <text evidence="1">Belongs to the Nudix hydrolase family.</text>
</comment>
<dbReference type="GO" id="GO:0004081">
    <property type="term" value="F:bis(5'-nucleosyl)-tetraphosphatase (asymmetrical) activity"/>
    <property type="evidence" value="ECO:0007669"/>
    <property type="project" value="TreeGrafter"/>
</dbReference>
<keyword evidence="3" id="KW-0547">Nucleotide-binding</keyword>